<evidence type="ECO:0008006" key="2">
    <source>
        <dbReference type="Google" id="ProtNLM"/>
    </source>
</evidence>
<name>A0A6J5N6X2_9CAUD</name>
<protein>
    <recommendedName>
        <fullName evidence="2">Transglycosylase SLT domain-containing protein</fullName>
    </recommendedName>
</protein>
<evidence type="ECO:0000313" key="1">
    <source>
        <dbReference type="EMBL" id="CAB4151459.1"/>
    </source>
</evidence>
<reference evidence="1" key="1">
    <citation type="submission" date="2020-04" db="EMBL/GenBank/DDBJ databases">
        <authorList>
            <person name="Chiriac C."/>
            <person name="Salcher M."/>
            <person name="Ghai R."/>
            <person name="Kavagutti S V."/>
        </authorList>
    </citation>
    <scope>NUCLEOTIDE SEQUENCE</scope>
</reference>
<proteinExistence type="predicted"/>
<accession>A0A6J5N6X2</accession>
<dbReference type="EMBL" id="LR796562">
    <property type="protein sequence ID" value="CAB4151459.1"/>
    <property type="molecule type" value="Genomic_DNA"/>
</dbReference>
<organism evidence="1">
    <name type="scientific">uncultured Caudovirales phage</name>
    <dbReference type="NCBI Taxonomy" id="2100421"/>
    <lineage>
        <taxon>Viruses</taxon>
        <taxon>Duplodnaviria</taxon>
        <taxon>Heunggongvirae</taxon>
        <taxon>Uroviricota</taxon>
        <taxon>Caudoviricetes</taxon>
        <taxon>Peduoviridae</taxon>
        <taxon>Maltschvirus</taxon>
        <taxon>Maltschvirus maltsch</taxon>
    </lineage>
</organism>
<sequence length="169" mass="18965">MIKAFRLSICIYLALLASFTLPTNIQTKPKFHPSSTPDKISAIQPIQQKDLQSFEEIPTCASELKKYSWNQSVAYNVMLQESGGDTNILVNDSDDLSIGCFQVNVLGDSNLSEKYGLAVSLGYVGSYSREELIPWLQNAENNVAVAHLMWSRSGWQPWSFQTCKIVECY</sequence>
<gene>
    <name evidence="1" type="ORF">UFOVP585_19</name>
</gene>